<dbReference type="RefSeq" id="YP_001497231.1">
    <property type="nucleotide sequence ID" value="NC_009898.1"/>
</dbReference>
<dbReference type="Proteomes" id="UP000202419">
    <property type="component" value="Segment"/>
</dbReference>
<sequence>MEICGSRRVYTKTLFSPEILRSHLQEMSSRLLRSTRVVSVLSVCGKYSILMDRSRVSHCYRIAPK</sequence>
<evidence type="ECO:0000313" key="2">
    <source>
        <dbReference type="Proteomes" id="UP000202419"/>
    </source>
</evidence>
<dbReference type="KEGG" id="vg:5659525"/>
<accession>A7IVR0</accession>
<evidence type="ECO:0000313" key="1">
    <source>
        <dbReference type="EMBL" id="ABT14434.1"/>
    </source>
</evidence>
<proteinExistence type="predicted"/>
<gene>
    <name evidence="1" type="primary">b035L</name>
    <name evidence="1" type="ORF">NY2A_b035L</name>
</gene>
<dbReference type="EMBL" id="DQ491002">
    <property type="protein sequence ID" value="ABT14434.1"/>
    <property type="molecule type" value="Genomic_DNA"/>
</dbReference>
<dbReference type="GeneID" id="5659525"/>
<protein>
    <submittedName>
        <fullName evidence="1">Uncharacterized protein b035L</fullName>
    </submittedName>
</protein>
<keyword evidence="2" id="KW-1185">Reference proteome</keyword>
<organismHost>
    <name type="scientific">Chlorella</name>
    <dbReference type="NCBI Taxonomy" id="3071"/>
</organismHost>
<reference evidence="1 2" key="1">
    <citation type="journal article" date="2007" name="Virology">
        <title>Sequence and annotation of the 369-kb NY-2A and the 345-kb AR158 viruses that infect Chlorella NC64A.</title>
        <authorList>
            <person name="Fitzgerald L.A."/>
            <person name="Graves M.V."/>
            <person name="Li X."/>
            <person name="Feldblyum T."/>
            <person name="Nierman W.C."/>
            <person name="Van Etten J.L."/>
        </authorList>
    </citation>
    <scope>NUCLEOTIDE SEQUENCE [LARGE SCALE GENOMIC DNA]</scope>
    <source>
        <strain evidence="1 2">NY-2A</strain>
    </source>
</reference>
<name>A7IVR0_PBCVN</name>
<organism evidence="1 2">
    <name type="scientific">Paramecium bursaria Chlorella virus NY2A</name>
    <name type="common">PBCV-NY2A</name>
    <dbReference type="NCBI Taxonomy" id="46021"/>
    <lineage>
        <taxon>Viruses</taxon>
        <taxon>Varidnaviria</taxon>
        <taxon>Bamfordvirae</taxon>
        <taxon>Nucleocytoviricota</taxon>
        <taxon>Megaviricetes</taxon>
        <taxon>Algavirales</taxon>
        <taxon>Phycodnaviridae</taxon>
        <taxon>Chlorovirus</taxon>
        <taxon>Chlorovirus americanus</taxon>
    </lineage>
</organism>